<comment type="caution">
    <text evidence="5">The sequence shown here is derived from an EMBL/GenBank/DDBJ whole genome shotgun (WGS) entry which is preliminary data.</text>
</comment>
<evidence type="ECO:0000313" key="5">
    <source>
        <dbReference type="EMBL" id="GAA2116970.1"/>
    </source>
</evidence>
<dbReference type="SUPFAM" id="SSF54909">
    <property type="entry name" value="Dimeric alpha+beta barrel"/>
    <property type="match status" value="1"/>
</dbReference>
<dbReference type="InterPro" id="IPR000485">
    <property type="entry name" value="AsnC-type_HTH_dom"/>
</dbReference>
<organism evidence="5 6">
    <name type="scientific">Kitasatospora saccharophila</name>
    <dbReference type="NCBI Taxonomy" id="407973"/>
    <lineage>
        <taxon>Bacteria</taxon>
        <taxon>Bacillati</taxon>
        <taxon>Actinomycetota</taxon>
        <taxon>Actinomycetes</taxon>
        <taxon>Kitasatosporales</taxon>
        <taxon>Streptomycetaceae</taxon>
        <taxon>Kitasatospora</taxon>
    </lineage>
</organism>
<keyword evidence="1" id="KW-0805">Transcription regulation</keyword>
<evidence type="ECO:0000256" key="3">
    <source>
        <dbReference type="ARBA" id="ARBA00023163"/>
    </source>
</evidence>
<dbReference type="PANTHER" id="PTHR30154:SF34">
    <property type="entry name" value="TRANSCRIPTIONAL REGULATOR AZLB"/>
    <property type="match status" value="1"/>
</dbReference>
<dbReference type="SMART" id="SM00344">
    <property type="entry name" value="HTH_ASNC"/>
    <property type="match status" value="1"/>
</dbReference>
<dbReference type="PROSITE" id="PS50956">
    <property type="entry name" value="HTH_ASNC_2"/>
    <property type="match status" value="1"/>
</dbReference>
<accession>A0ABP5JES0</accession>
<dbReference type="Pfam" id="PF01037">
    <property type="entry name" value="AsnC_trans_reg"/>
    <property type="match status" value="1"/>
</dbReference>
<dbReference type="Proteomes" id="UP001500897">
    <property type="component" value="Unassembled WGS sequence"/>
</dbReference>
<keyword evidence="2" id="KW-0238">DNA-binding</keyword>
<dbReference type="Gene3D" id="3.30.70.920">
    <property type="match status" value="1"/>
</dbReference>
<dbReference type="InterPro" id="IPR011008">
    <property type="entry name" value="Dimeric_a/b-barrel"/>
</dbReference>
<dbReference type="InterPro" id="IPR036390">
    <property type="entry name" value="WH_DNA-bd_sf"/>
</dbReference>
<evidence type="ECO:0000256" key="2">
    <source>
        <dbReference type="ARBA" id="ARBA00023125"/>
    </source>
</evidence>
<dbReference type="SUPFAM" id="SSF46785">
    <property type="entry name" value="Winged helix' DNA-binding domain"/>
    <property type="match status" value="2"/>
</dbReference>
<dbReference type="InterPro" id="IPR036388">
    <property type="entry name" value="WH-like_DNA-bd_sf"/>
</dbReference>
<name>A0ABP5JES0_9ACTN</name>
<dbReference type="InterPro" id="IPR019888">
    <property type="entry name" value="Tscrpt_reg_AsnC-like"/>
</dbReference>
<evidence type="ECO:0000256" key="1">
    <source>
        <dbReference type="ARBA" id="ARBA00023015"/>
    </source>
</evidence>
<keyword evidence="3" id="KW-0804">Transcription</keyword>
<proteinExistence type="predicted"/>
<reference evidence="6" key="1">
    <citation type="journal article" date="2019" name="Int. J. Syst. Evol. Microbiol.">
        <title>The Global Catalogue of Microorganisms (GCM) 10K type strain sequencing project: providing services to taxonomists for standard genome sequencing and annotation.</title>
        <authorList>
            <consortium name="The Broad Institute Genomics Platform"/>
            <consortium name="The Broad Institute Genome Sequencing Center for Infectious Disease"/>
            <person name="Wu L."/>
            <person name="Ma J."/>
        </authorList>
    </citation>
    <scope>NUCLEOTIDE SEQUENCE [LARGE SCALE GENOMIC DNA]</scope>
    <source>
        <strain evidence="6">JCM 14559</strain>
    </source>
</reference>
<evidence type="ECO:0000259" key="4">
    <source>
        <dbReference type="PROSITE" id="PS50956"/>
    </source>
</evidence>
<evidence type="ECO:0000313" key="6">
    <source>
        <dbReference type="Proteomes" id="UP001500897"/>
    </source>
</evidence>
<dbReference type="EMBL" id="BAAANS010000056">
    <property type="protein sequence ID" value="GAA2116970.1"/>
    <property type="molecule type" value="Genomic_DNA"/>
</dbReference>
<protein>
    <submittedName>
        <fullName evidence="5">Lrp/AsnC family transcriptional regulator</fullName>
    </submittedName>
</protein>
<dbReference type="Gene3D" id="1.10.10.10">
    <property type="entry name" value="Winged helix-like DNA-binding domain superfamily/Winged helix DNA-binding domain"/>
    <property type="match status" value="2"/>
</dbReference>
<feature type="domain" description="HTH asnC-type" evidence="4">
    <location>
        <begin position="191"/>
        <end position="251"/>
    </location>
</feature>
<keyword evidence="6" id="KW-1185">Reference proteome</keyword>
<dbReference type="PRINTS" id="PR00033">
    <property type="entry name" value="HTHASNC"/>
</dbReference>
<dbReference type="PANTHER" id="PTHR30154">
    <property type="entry name" value="LEUCINE-RESPONSIVE REGULATORY PROTEIN"/>
    <property type="match status" value="1"/>
</dbReference>
<sequence length="342" mass="36025">MLSDTGYPGAVGSDTYDLIDRQLVHALQLAPRAAFSRLAAVLGVSDQTVARRYGRLRGAGAVRVLGLTDPERLGEARWQLRVRCAPDSAGAVAAALARREDTVWVSLNSGGTEISCTTRTPPERADHSLLLQHLPRTPSVLSVAAHCVLHTFFGGAQSLVAKSGALSAEQVAALAPDGPETAGSDSPVPELDATDRRLLGVLAVDGRAPLAELAAACGKSESTVRRRLEELTSSGALYFDLDVDWRIFGLRSHTCLWLNVVPSELAAAGEALAAHPEVAYACATTGPSNLHAVVITRGARELYTYLTTRVAALSGVQHVETAPTIRTVKGPGPLPLPSPRDI</sequence>
<dbReference type="InterPro" id="IPR019887">
    <property type="entry name" value="Tscrpt_reg_AsnC/Lrp_C"/>
</dbReference>
<dbReference type="Pfam" id="PF13404">
    <property type="entry name" value="HTH_AsnC-type"/>
    <property type="match status" value="2"/>
</dbReference>
<gene>
    <name evidence="5" type="ORF">GCM10009759_62940</name>
</gene>